<protein>
    <submittedName>
        <fullName evidence="7">EAL domain-containing protein</fullName>
    </submittedName>
</protein>
<dbReference type="InterPro" id="IPR000700">
    <property type="entry name" value="PAS-assoc_C"/>
</dbReference>
<dbReference type="Gene3D" id="3.20.20.450">
    <property type="entry name" value="EAL domain"/>
    <property type="match status" value="1"/>
</dbReference>
<feature type="domain" description="GGDEF" evidence="6">
    <location>
        <begin position="357"/>
        <end position="490"/>
    </location>
</feature>
<evidence type="ECO:0000256" key="3">
    <source>
        <dbReference type="SAM" id="Phobius"/>
    </source>
</evidence>
<keyword evidence="3" id="KW-1133">Transmembrane helix</keyword>
<feature type="domain" description="PAC" evidence="4">
    <location>
        <begin position="262"/>
        <end position="318"/>
    </location>
</feature>
<dbReference type="SUPFAM" id="SSF141868">
    <property type="entry name" value="EAL domain-like"/>
    <property type="match status" value="1"/>
</dbReference>
<reference evidence="7 8" key="1">
    <citation type="submission" date="2021-05" db="EMBL/GenBank/DDBJ databases">
        <title>Genetic and Functional Diversity in Clade A Lucinid endosymbionts from the Bahamas.</title>
        <authorList>
            <person name="Giani N.M."/>
            <person name="Engel A.S."/>
            <person name="Campbell B.J."/>
        </authorList>
    </citation>
    <scope>NUCLEOTIDE SEQUENCE [LARGE SCALE GENOMIC DNA]</scope>
    <source>
        <strain evidence="7">LUC16012Gg_MoonRockCtena</strain>
    </source>
</reference>
<evidence type="ECO:0000313" key="7">
    <source>
        <dbReference type="EMBL" id="MBT2991156.1"/>
    </source>
</evidence>
<dbReference type="GO" id="GO:0003824">
    <property type="term" value="F:catalytic activity"/>
    <property type="evidence" value="ECO:0007669"/>
    <property type="project" value="UniProtKB-ARBA"/>
</dbReference>
<dbReference type="AlphaFoldDB" id="A0A944QXB2"/>
<dbReference type="SMART" id="SM00052">
    <property type="entry name" value="EAL"/>
    <property type="match status" value="1"/>
</dbReference>
<dbReference type="PANTHER" id="PTHR44757">
    <property type="entry name" value="DIGUANYLATE CYCLASE DGCP"/>
    <property type="match status" value="1"/>
</dbReference>
<keyword evidence="2" id="KW-0175">Coiled coil</keyword>
<evidence type="ECO:0000259" key="5">
    <source>
        <dbReference type="PROSITE" id="PS50883"/>
    </source>
</evidence>
<name>A0A944QXB2_9GAMM</name>
<proteinExistence type="predicted"/>
<feature type="coiled-coil region" evidence="2">
    <location>
        <begin position="306"/>
        <end position="333"/>
    </location>
</feature>
<evidence type="ECO:0000259" key="4">
    <source>
        <dbReference type="PROSITE" id="PS50113"/>
    </source>
</evidence>
<dbReference type="InterPro" id="IPR043128">
    <property type="entry name" value="Rev_trsase/Diguanyl_cyclase"/>
</dbReference>
<dbReference type="InterPro" id="IPR000160">
    <property type="entry name" value="GGDEF_dom"/>
</dbReference>
<feature type="domain" description="EAL" evidence="5">
    <location>
        <begin position="499"/>
        <end position="750"/>
    </location>
</feature>
<dbReference type="Pfam" id="PF00990">
    <property type="entry name" value="GGDEF"/>
    <property type="match status" value="1"/>
</dbReference>
<dbReference type="SUPFAM" id="SSF55073">
    <property type="entry name" value="Nucleotide cyclase"/>
    <property type="match status" value="1"/>
</dbReference>
<dbReference type="SMART" id="SM00267">
    <property type="entry name" value="GGDEF"/>
    <property type="match status" value="1"/>
</dbReference>
<dbReference type="Gene3D" id="3.30.70.270">
    <property type="match status" value="1"/>
</dbReference>
<comment type="caution">
    <text evidence="7">The sequence shown here is derived from an EMBL/GenBank/DDBJ whole genome shotgun (WGS) entry which is preliminary data.</text>
</comment>
<dbReference type="PROSITE" id="PS50883">
    <property type="entry name" value="EAL"/>
    <property type="match status" value="1"/>
</dbReference>
<evidence type="ECO:0000259" key="6">
    <source>
        <dbReference type="PROSITE" id="PS50887"/>
    </source>
</evidence>
<organism evidence="7 8">
    <name type="scientific">Candidatus Thiodiazotropha taylori</name>
    <dbReference type="NCBI Taxonomy" id="2792791"/>
    <lineage>
        <taxon>Bacteria</taxon>
        <taxon>Pseudomonadati</taxon>
        <taxon>Pseudomonadota</taxon>
        <taxon>Gammaproteobacteria</taxon>
        <taxon>Chromatiales</taxon>
        <taxon>Sedimenticolaceae</taxon>
        <taxon>Candidatus Thiodiazotropha</taxon>
    </lineage>
</organism>
<dbReference type="InterPro" id="IPR052155">
    <property type="entry name" value="Biofilm_reg_signaling"/>
</dbReference>
<dbReference type="InterPro" id="IPR029787">
    <property type="entry name" value="Nucleotide_cyclase"/>
</dbReference>
<dbReference type="NCBIfam" id="TIGR00254">
    <property type="entry name" value="GGDEF"/>
    <property type="match status" value="1"/>
</dbReference>
<keyword evidence="3" id="KW-0472">Membrane</keyword>
<dbReference type="Proteomes" id="UP000770889">
    <property type="component" value="Unassembled WGS sequence"/>
</dbReference>
<dbReference type="FunFam" id="3.30.70.270:FF:000001">
    <property type="entry name" value="Diguanylate cyclase domain protein"/>
    <property type="match status" value="1"/>
</dbReference>
<dbReference type="CDD" id="cd01948">
    <property type="entry name" value="EAL"/>
    <property type="match status" value="1"/>
</dbReference>
<comment type="cofactor">
    <cofactor evidence="1">
        <name>Mg(2+)</name>
        <dbReference type="ChEBI" id="CHEBI:18420"/>
    </cofactor>
</comment>
<dbReference type="PROSITE" id="PS50113">
    <property type="entry name" value="PAC"/>
    <property type="match status" value="1"/>
</dbReference>
<dbReference type="InterPro" id="IPR001633">
    <property type="entry name" value="EAL_dom"/>
</dbReference>
<evidence type="ECO:0000256" key="1">
    <source>
        <dbReference type="ARBA" id="ARBA00001946"/>
    </source>
</evidence>
<dbReference type="InterPro" id="IPR035965">
    <property type="entry name" value="PAS-like_dom_sf"/>
</dbReference>
<evidence type="ECO:0000313" key="8">
    <source>
        <dbReference type="Proteomes" id="UP000770889"/>
    </source>
</evidence>
<evidence type="ECO:0000256" key="2">
    <source>
        <dbReference type="SAM" id="Coils"/>
    </source>
</evidence>
<dbReference type="EMBL" id="JAHHGM010000028">
    <property type="protein sequence ID" value="MBT2991156.1"/>
    <property type="molecule type" value="Genomic_DNA"/>
</dbReference>
<dbReference type="Pfam" id="PF00563">
    <property type="entry name" value="EAL"/>
    <property type="match status" value="1"/>
</dbReference>
<gene>
    <name evidence="7" type="ORF">KME65_19525</name>
</gene>
<dbReference type="CDD" id="cd01949">
    <property type="entry name" value="GGDEF"/>
    <property type="match status" value="1"/>
</dbReference>
<dbReference type="PANTHER" id="PTHR44757:SF2">
    <property type="entry name" value="BIOFILM ARCHITECTURE MAINTENANCE PROTEIN MBAA"/>
    <property type="match status" value="1"/>
</dbReference>
<accession>A0A944QXB2</accession>
<keyword evidence="3" id="KW-0812">Transmembrane</keyword>
<feature type="transmembrane region" description="Helical" evidence="3">
    <location>
        <begin position="20"/>
        <end position="41"/>
    </location>
</feature>
<dbReference type="Gene3D" id="3.30.450.20">
    <property type="entry name" value="PAS domain"/>
    <property type="match status" value="1"/>
</dbReference>
<sequence length="750" mass="84450">MNSSKRFRVSLDMLAHSHILAFVFITLAILIILLITAYWQYSLEPRLTAHANAHTNTLAQAQAGILSKSLSGESQPSLSEMERAMDSILMLRDPATLTPLVQRVEIRLNEAIKRGTSKLFEHSRGQLKCVNCIVSEVTLVNEKTGLPIGTARIHVNRAFLSDLKDDIQEKLWWAGAIASLIVLFAWLSIESFLRKLRNNQSNLQSIIDGVADPLYAYTTDRVLVLQNQAARKLALSNHGMDEEEFQRHILPPVSLIREVIINNRPLKTIHKIPQAGGKNLRMELQASPLSDGSDNNTGVIVTYRDITEYLELLDELQSNKHQLQQLAERDTLTHLPNRFMFNRLLDQAVSRAARNHTMLALLFLDLDRFKEVNDSLGHDAGDTLLEIVAKRLLKAVRRGDVVSRLSGDEFVILLEDIRRPEDATSVADHIIDSVRQMVIIQGKRLHPSLSIGISLFPNDGKRGKLLLQCADTAMYRAKRDSQNSYQLYDPSMTVLVQERLNTITALQTAVEEDDFILLFQPQYELHTKQLIGLEALLRWNREGQELVSPIHFLDLAEDVGLVYPIGQWVLRSACKQIQAWRGMGLNPPPLAVNVSAAELLHKNFVETTKATLESTECSGEWLTIEITESLFSGQVELAANVLHRLKDLGVAIAIDDFGIEHSSLARLKQLPIDRLKLDKIFLQNLPTDSANQAIIQTVQDLGHRLDIEVVAEGVETAEQETYLILSDYRMAQGYRYGRPMTADECAKRLH</sequence>
<dbReference type="SUPFAM" id="SSF55785">
    <property type="entry name" value="PYP-like sensor domain (PAS domain)"/>
    <property type="match status" value="1"/>
</dbReference>
<dbReference type="PROSITE" id="PS50887">
    <property type="entry name" value="GGDEF"/>
    <property type="match status" value="1"/>
</dbReference>
<dbReference type="InterPro" id="IPR035919">
    <property type="entry name" value="EAL_sf"/>
</dbReference>
<feature type="transmembrane region" description="Helical" evidence="3">
    <location>
        <begin position="171"/>
        <end position="189"/>
    </location>
</feature>